<proteinExistence type="predicted"/>
<dbReference type="AlphaFoldDB" id="A0A914QTK4"/>
<evidence type="ECO:0000313" key="3">
    <source>
        <dbReference type="WBParaSite" id="PDA_v2.g7245.t1"/>
    </source>
</evidence>
<accession>A0A914QTK4</accession>
<evidence type="ECO:0000313" key="2">
    <source>
        <dbReference type="Proteomes" id="UP000887578"/>
    </source>
</evidence>
<protein>
    <submittedName>
        <fullName evidence="3">Uncharacterized protein</fullName>
    </submittedName>
</protein>
<sequence length="122" mass="14234">MPSQDPSAIIPELDAFLRNYGFTAADNFGNTRVDDVTRMLRDTNFEAALPIQDRLRNFRFAFLYSELFHGIDRGQIENEITRLIGEYSRANPMPTVQHNENRVPELVQQQQQPPMPQRSKRR</sequence>
<keyword evidence="2" id="KW-1185">Reference proteome</keyword>
<dbReference type="Proteomes" id="UP000887578">
    <property type="component" value="Unplaced"/>
</dbReference>
<reference evidence="3" key="1">
    <citation type="submission" date="2022-11" db="UniProtKB">
        <authorList>
            <consortium name="WormBaseParasite"/>
        </authorList>
    </citation>
    <scope>IDENTIFICATION</scope>
</reference>
<organism evidence="2 3">
    <name type="scientific">Panagrolaimus davidi</name>
    <dbReference type="NCBI Taxonomy" id="227884"/>
    <lineage>
        <taxon>Eukaryota</taxon>
        <taxon>Metazoa</taxon>
        <taxon>Ecdysozoa</taxon>
        <taxon>Nematoda</taxon>
        <taxon>Chromadorea</taxon>
        <taxon>Rhabditida</taxon>
        <taxon>Tylenchina</taxon>
        <taxon>Panagrolaimomorpha</taxon>
        <taxon>Panagrolaimoidea</taxon>
        <taxon>Panagrolaimidae</taxon>
        <taxon>Panagrolaimus</taxon>
    </lineage>
</organism>
<name>A0A914QTK4_9BILA</name>
<dbReference type="WBParaSite" id="PDA_v2.g7245.t1">
    <property type="protein sequence ID" value="PDA_v2.g7245.t1"/>
    <property type="gene ID" value="PDA_v2.g7245"/>
</dbReference>
<evidence type="ECO:0000256" key="1">
    <source>
        <dbReference type="SAM" id="MobiDB-lite"/>
    </source>
</evidence>
<feature type="region of interest" description="Disordered" evidence="1">
    <location>
        <begin position="91"/>
        <end position="122"/>
    </location>
</feature>